<dbReference type="InterPro" id="IPR012677">
    <property type="entry name" value="Nucleotide-bd_a/b_plait_sf"/>
</dbReference>
<dbReference type="PROSITE" id="PS50102">
    <property type="entry name" value="RRM"/>
    <property type="match status" value="1"/>
</dbReference>
<dbReference type="AlphaFoldDB" id="A0A6B2LSP7"/>
<keyword evidence="1" id="KW-0694">RNA-binding</keyword>
<keyword evidence="2" id="KW-0812">Transmembrane</keyword>
<accession>A0A6B2LSP7</accession>
<dbReference type="SUPFAM" id="SSF54928">
    <property type="entry name" value="RNA-binding domain, RBD"/>
    <property type="match status" value="1"/>
</dbReference>
<dbReference type="GO" id="GO:0003723">
    <property type="term" value="F:RNA binding"/>
    <property type="evidence" value="ECO:0007669"/>
    <property type="project" value="UniProtKB-UniRule"/>
</dbReference>
<protein>
    <recommendedName>
        <fullName evidence="3">RRM domain-containing protein</fullName>
    </recommendedName>
</protein>
<feature type="domain" description="RRM" evidence="3">
    <location>
        <begin position="1"/>
        <end position="65"/>
    </location>
</feature>
<evidence type="ECO:0000256" key="2">
    <source>
        <dbReference type="SAM" id="Phobius"/>
    </source>
</evidence>
<evidence type="ECO:0000259" key="3">
    <source>
        <dbReference type="PROSITE" id="PS50102"/>
    </source>
</evidence>
<sequence>MTREKELQRECAKYGTVQSCKLLTDPFTEDSRCFAFVTMSSAQEAKDVIKQLNGYEFDGSKITVELVCLLSSFCFCFDFLTTMMKKSNHFRFLA</sequence>
<reference evidence="4" key="1">
    <citation type="journal article" date="2020" name="J. Eukaryot. Microbiol.">
        <title>De novo Sequencing, Assembly and Annotation of the Transcriptome for the Free-Living Testate Amoeba Arcella intermedia.</title>
        <authorList>
            <person name="Ribeiro G.M."/>
            <person name="Porfirio-Sousa A.L."/>
            <person name="Maurer-Alcala X.X."/>
            <person name="Katz L.A."/>
            <person name="Lahr D.J.G."/>
        </authorList>
    </citation>
    <scope>NUCLEOTIDE SEQUENCE</scope>
</reference>
<dbReference type="EMBL" id="GIBP01010881">
    <property type="protein sequence ID" value="NDV39850.1"/>
    <property type="molecule type" value="Transcribed_RNA"/>
</dbReference>
<dbReference type="InterPro" id="IPR050441">
    <property type="entry name" value="RBM"/>
</dbReference>
<dbReference type="SMART" id="SM00360">
    <property type="entry name" value="RRM"/>
    <property type="match status" value="1"/>
</dbReference>
<proteinExistence type="predicted"/>
<dbReference type="InterPro" id="IPR035979">
    <property type="entry name" value="RBD_domain_sf"/>
</dbReference>
<dbReference type="Gene3D" id="3.30.70.330">
    <property type="match status" value="1"/>
</dbReference>
<dbReference type="PANTHER" id="PTHR48034">
    <property type="entry name" value="TRANSFORMER-2 SEX-DETERMINING PROTEIN-RELATED"/>
    <property type="match status" value="1"/>
</dbReference>
<evidence type="ECO:0000313" key="4">
    <source>
        <dbReference type="EMBL" id="NDV39850.1"/>
    </source>
</evidence>
<dbReference type="Pfam" id="PF00076">
    <property type="entry name" value="RRM_1"/>
    <property type="match status" value="1"/>
</dbReference>
<name>A0A6B2LSP7_9EUKA</name>
<keyword evidence="2" id="KW-0472">Membrane</keyword>
<organism evidence="4">
    <name type="scientific">Arcella intermedia</name>
    <dbReference type="NCBI Taxonomy" id="1963864"/>
    <lineage>
        <taxon>Eukaryota</taxon>
        <taxon>Amoebozoa</taxon>
        <taxon>Tubulinea</taxon>
        <taxon>Elardia</taxon>
        <taxon>Arcellinida</taxon>
        <taxon>Sphaerothecina</taxon>
        <taxon>Arcellidae</taxon>
        <taxon>Arcella</taxon>
    </lineage>
</organism>
<evidence type="ECO:0000256" key="1">
    <source>
        <dbReference type="PROSITE-ProRule" id="PRU00176"/>
    </source>
</evidence>
<keyword evidence="2" id="KW-1133">Transmembrane helix</keyword>
<feature type="transmembrane region" description="Helical" evidence="2">
    <location>
        <begin position="62"/>
        <end position="81"/>
    </location>
</feature>
<dbReference type="InterPro" id="IPR000504">
    <property type="entry name" value="RRM_dom"/>
</dbReference>